<dbReference type="InterPro" id="IPR041613">
    <property type="entry name" value="Pept_S41_N"/>
</dbReference>
<evidence type="ECO:0000313" key="3">
    <source>
        <dbReference type="EMBL" id="MBB6093194.1"/>
    </source>
</evidence>
<dbReference type="Gene3D" id="3.30.750.170">
    <property type="match status" value="1"/>
</dbReference>
<dbReference type="Gene3D" id="3.90.226.10">
    <property type="entry name" value="2-enoyl-CoA Hydratase, Chain A, domain 1"/>
    <property type="match status" value="1"/>
</dbReference>
<comment type="caution">
    <text evidence="3">The sequence shown here is derived from an EMBL/GenBank/DDBJ whole genome shotgun (WGS) entry which is preliminary data.</text>
</comment>
<dbReference type="AlphaFoldDB" id="A0A841HKU1"/>
<dbReference type="InterPro" id="IPR029045">
    <property type="entry name" value="ClpP/crotonase-like_dom_sf"/>
</dbReference>
<gene>
    <name evidence="3" type="ORF">HNQ60_002072</name>
</gene>
<dbReference type="GO" id="GO:0007165">
    <property type="term" value="P:signal transduction"/>
    <property type="evidence" value="ECO:0007669"/>
    <property type="project" value="TreeGrafter"/>
</dbReference>
<evidence type="ECO:0000256" key="1">
    <source>
        <dbReference type="SAM" id="SignalP"/>
    </source>
</evidence>
<dbReference type="PROSITE" id="PS51257">
    <property type="entry name" value="PROKAR_LIPOPROTEIN"/>
    <property type="match status" value="1"/>
</dbReference>
<name>A0A841HKU1_9GAMM</name>
<dbReference type="SUPFAM" id="SSF50156">
    <property type="entry name" value="PDZ domain-like"/>
    <property type="match status" value="1"/>
</dbReference>
<evidence type="ECO:0000259" key="2">
    <source>
        <dbReference type="PROSITE" id="PS50106"/>
    </source>
</evidence>
<dbReference type="EMBL" id="JACHHZ010000002">
    <property type="protein sequence ID" value="MBB6093194.1"/>
    <property type="molecule type" value="Genomic_DNA"/>
</dbReference>
<dbReference type="PANTHER" id="PTHR32060">
    <property type="entry name" value="TAIL-SPECIFIC PROTEASE"/>
    <property type="match status" value="1"/>
</dbReference>
<dbReference type="Pfam" id="PF18294">
    <property type="entry name" value="Pept_S41_N"/>
    <property type="match status" value="1"/>
</dbReference>
<sequence>MIIGLNRTARVSMTCLALMTLAACGGQSDSQRDGGSNGGGNGTVSYTAGIFQPYKGLANRCTTAAEENNWLRSWINDTYLWYREVPDLNPNSYSDPLDYFDRLRTAETTPSGADKDKFHFWYPTDEWERLSQSGISAGYGAQFALLAATPPRDVRVAYVDPGTPAANAGLQRGDMIIAIDGADAINGNTDAIVDTLNAGLFPEGTGETHQIRLRSNDGSERTVSLTSANVTSTPVQNVKVIDQGVRVGYLLFNDHIATAEQQLITAINTLNSGAGVDELVLDIRYNGGGYLYIASELAYMIAGSSRTSGQTFERLTFNDKYPNNDAVTGQALQPIPFFSTSDSNAPLPSLNLNRVFVLTGAGTCSASESIMNGLRGVGVEVIQIGGTTCGKPYGFYATDNCDTTYFAIQFKGVNDAGFGDYTDGFSPQNTVTAPGTTIPGCSVRDDFMRQLGDPTEGRLAAALGYIGGGMCPAPPSGPVGVTKQGMPGADADAVLLRSPLRENRILGRPGA</sequence>
<dbReference type="PANTHER" id="PTHR32060:SF30">
    <property type="entry name" value="CARBOXY-TERMINAL PROCESSING PROTEASE CTPA"/>
    <property type="match status" value="1"/>
</dbReference>
<dbReference type="InterPro" id="IPR001478">
    <property type="entry name" value="PDZ"/>
</dbReference>
<keyword evidence="4" id="KW-1185">Reference proteome</keyword>
<keyword evidence="3" id="KW-0378">Hydrolase</keyword>
<organism evidence="3 4">
    <name type="scientific">Povalibacter uvarum</name>
    <dbReference type="NCBI Taxonomy" id="732238"/>
    <lineage>
        <taxon>Bacteria</taxon>
        <taxon>Pseudomonadati</taxon>
        <taxon>Pseudomonadota</taxon>
        <taxon>Gammaproteobacteria</taxon>
        <taxon>Steroidobacterales</taxon>
        <taxon>Steroidobacteraceae</taxon>
        <taxon>Povalibacter</taxon>
    </lineage>
</organism>
<dbReference type="GO" id="GO:0004175">
    <property type="term" value="F:endopeptidase activity"/>
    <property type="evidence" value="ECO:0007669"/>
    <property type="project" value="TreeGrafter"/>
</dbReference>
<dbReference type="Pfam" id="PF17820">
    <property type="entry name" value="PDZ_6"/>
    <property type="match status" value="1"/>
</dbReference>
<dbReference type="InterPro" id="IPR036034">
    <property type="entry name" value="PDZ_sf"/>
</dbReference>
<keyword evidence="1" id="KW-0732">Signal</keyword>
<accession>A0A841HKU1</accession>
<dbReference type="GO" id="GO:0006508">
    <property type="term" value="P:proteolysis"/>
    <property type="evidence" value="ECO:0007669"/>
    <property type="project" value="UniProtKB-KW"/>
</dbReference>
<proteinExistence type="predicted"/>
<feature type="domain" description="PDZ" evidence="2">
    <location>
        <begin position="134"/>
        <end position="189"/>
    </location>
</feature>
<dbReference type="RefSeq" id="WP_184331311.1">
    <property type="nucleotide sequence ID" value="NZ_JACHHZ010000002.1"/>
</dbReference>
<dbReference type="GO" id="GO:0008236">
    <property type="term" value="F:serine-type peptidase activity"/>
    <property type="evidence" value="ECO:0007669"/>
    <property type="project" value="InterPro"/>
</dbReference>
<feature type="signal peptide" evidence="1">
    <location>
        <begin position="1"/>
        <end position="22"/>
    </location>
</feature>
<reference evidence="3 4" key="1">
    <citation type="submission" date="2020-08" db="EMBL/GenBank/DDBJ databases">
        <title>Genomic Encyclopedia of Type Strains, Phase IV (KMG-IV): sequencing the most valuable type-strain genomes for metagenomic binning, comparative biology and taxonomic classification.</title>
        <authorList>
            <person name="Goeker M."/>
        </authorList>
    </citation>
    <scope>NUCLEOTIDE SEQUENCE [LARGE SCALE GENOMIC DNA]</scope>
    <source>
        <strain evidence="3 4">DSM 26723</strain>
    </source>
</reference>
<dbReference type="Pfam" id="PF03572">
    <property type="entry name" value="Peptidase_S41"/>
    <property type="match status" value="1"/>
</dbReference>
<dbReference type="SUPFAM" id="SSF52096">
    <property type="entry name" value="ClpP/crotonase"/>
    <property type="match status" value="1"/>
</dbReference>
<keyword evidence="3" id="KW-0645">Protease</keyword>
<dbReference type="Proteomes" id="UP000588068">
    <property type="component" value="Unassembled WGS sequence"/>
</dbReference>
<protein>
    <submittedName>
        <fullName evidence="3">C-terminal processing protease CtpA/Prc</fullName>
    </submittedName>
</protein>
<dbReference type="PROSITE" id="PS50106">
    <property type="entry name" value="PDZ"/>
    <property type="match status" value="1"/>
</dbReference>
<dbReference type="Gene3D" id="2.30.42.10">
    <property type="match status" value="1"/>
</dbReference>
<feature type="chain" id="PRO_5032872879" evidence="1">
    <location>
        <begin position="23"/>
        <end position="511"/>
    </location>
</feature>
<evidence type="ECO:0000313" key="4">
    <source>
        <dbReference type="Proteomes" id="UP000588068"/>
    </source>
</evidence>
<dbReference type="InterPro" id="IPR005151">
    <property type="entry name" value="Tail-specific_protease"/>
</dbReference>
<dbReference type="InterPro" id="IPR041489">
    <property type="entry name" value="PDZ_6"/>
</dbReference>
<dbReference type="SMART" id="SM00228">
    <property type="entry name" value="PDZ"/>
    <property type="match status" value="1"/>
</dbReference>
<dbReference type="GO" id="GO:0030288">
    <property type="term" value="C:outer membrane-bounded periplasmic space"/>
    <property type="evidence" value="ECO:0007669"/>
    <property type="project" value="TreeGrafter"/>
</dbReference>